<dbReference type="AlphaFoldDB" id="E3QVW6"/>
<dbReference type="SUPFAM" id="SSF56601">
    <property type="entry name" value="beta-lactamase/transpeptidase-like"/>
    <property type="match status" value="1"/>
</dbReference>
<proteinExistence type="predicted"/>
<protein>
    <recommendedName>
        <fullName evidence="3">Beta-lactamase-related domain-containing protein</fullName>
    </recommendedName>
</protein>
<name>E3QVW6_COLGM</name>
<dbReference type="STRING" id="645133.E3QVW6"/>
<accession>E3QVW6</accession>
<dbReference type="HOGENOM" id="CLU_1532426_0_0_1"/>
<sequence length="175" mass="18465">MRFSSSSTTLTAAAATSYQCPPLGAVLPKAKAPSTHPAVRAAVAAFTASLETETAAFNGSAVSIGVKSALEDAPRDRDPRGAQAVDRHTAYRLASVSKLFSVLAALQHGDVIGWEDPLTKFIPELRDAPKGVLDHFELTYGDDGRVESVLPKPFALTLTRVEEEGGSPPALFFQG</sequence>
<reference evidence="2" key="1">
    <citation type="journal article" date="2012" name="Nat. Genet.">
        <title>Lifestyle transitions in plant pathogenic Colletotrichum fungi deciphered by genome and transcriptome analyses.</title>
        <authorList>
            <person name="O'Connell R.J."/>
            <person name="Thon M.R."/>
            <person name="Hacquard S."/>
            <person name="Amyotte S.G."/>
            <person name="Kleemann J."/>
            <person name="Torres M.F."/>
            <person name="Damm U."/>
            <person name="Buiate E.A."/>
            <person name="Epstein L."/>
            <person name="Alkan N."/>
            <person name="Altmueller J."/>
            <person name="Alvarado-Balderrama L."/>
            <person name="Bauser C.A."/>
            <person name="Becker C."/>
            <person name="Birren B.W."/>
            <person name="Chen Z."/>
            <person name="Choi J."/>
            <person name="Crouch J.A."/>
            <person name="Duvick J.P."/>
            <person name="Farman M.A."/>
            <person name="Gan P."/>
            <person name="Heiman D."/>
            <person name="Henrissat B."/>
            <person name="Howard R.J."/>
            <person name="Kabbage M."/>
            <person name="Koch C."/>
            <person name="Kracher B."/>
            <person name="Kubo Y."/>
            <person name="Law A.D."/>
            <person name="Lebrun M.-H."/>
            <person name="Lee Y.-H."/>
            <person name="Miyara I."/>
            <person name="Moore N."/>
            <person name="Neumann U."/>
            <person name="Nordstroem K."/>
            <person name="Panaccione D.G."/>
            <person name="Panstruga R."/>
            <person name="Place M."/>
            <person name="Proctor R.H."/>
            <person name="Prusky D."/>
            <person name="Rech G."/>
            <person name="Reinhardt R."/>
            <person name="Rollins J.A."/>
            <person name="Rounsley S."/>
            <person name="Schardl C.L."/>
            <person name="Schwartz D.C."/>
            <person name="Shenoy N."/>
            <person name="Shirasu K."/>
            <person name="Sikhakolli U.R."/>
            <person name="Stueber K."/>
            <person name="Sukno S.A."/>
            <person name="Sweigard J.A."/>
            <person name="Takano Y."/>
            <person name="Takahara H."/>
            <person name="Trail F."/>
            <person name="van der Does H.C."/>
            <person name="Voll L.M."/>
            <person name="Will I."/>
            <person name="Young S."/>
            <person name="Zeng Q."/>
            <person name="Zhang J."/>
            <person name="Zhou S."/>
            <person name="Dickman M.B."/>
            <person name="Schulze-Lefert P."/>
            <person name="Ver Loren van Themaat E."/>
            <person name="Ma L.-J."/>
            <person name="Vaillancourt L.J."/>
        </authorList>
    </citation>
    <scope>NUCLEOTIDE SEQUENCE [LARGE SCALE GENOMIC DNA]</scope>
    <source>
        <strain evidence="2">M1.001 / M2 / FGSC 10212</strain>
    </source>
</reference>
<dbReference type="Proteomes" id="UP000008782">
    <property type="component" value="Unassembled WGS sequence"/>
</dbReference>
<dbReference type="eggNOG" id="ENOG502S3SB">
    <property type="taxonomic scope" value="Eukaryota"/>
</dbReference>
<organism evidence="2">
    <name type="scientific">Colletotrichum graminicola (strain M1.001 / M2 / FGSC 10212)</name>
    <name type="common">Maize anthracnose fungus</name>
    <name type="synonym">Glomerella graminicola</name>
    <dbReference type="NCBI Taxonomy" id="645133"/>
    <lineage>
        <taxon>Eukaryota</taxon>
        <taxon>Fungi</taxon>
        <taxon>Dikarya</taxon>
        <taxon>Ascomycota</taxon>
        <taxon>Pezizomycotina</taxon>
        <taxon>Sordariomycetes</taxon>
        <taxon>Hypocreomycetidae</taxon>
        <taxon>Glomerellales</taxon>
        <taxon>Glomerellaceae</taxon>
        <taxon>Colletotrichum</taxon>
        <taxon>Colletotrichum graminicola species complex</taxon>
    </lineage>
</organism>
<evidence type="ECO:0000313" key="2">
    <source>
        <dbReference type="Proteomes" id="UP000008782"/>
    </source>
</evidence>
<dbReference type="OrthoDB" id="10250282at2759"/>
<dbReference type="InterPro" id="IPR012338">
    <property type="entry name" value="Beta-lactam/transpept-like"/>
</dbReference>
<evidence type="ECO:0008006" key="3">
    <source>
        <dbReference type="Google" id="ProtNLM"/>
    </source>
</evidence>
<gene>
    <name evidence="1" type="ORF">GLRG_10148</name>
</gene>
<dbReference type="VEuPathDB" id="FungiDB:GLRG_10148"/>
<dbReference type="Gene3D" id="3.40.710.10">
    <property type="entry name" value="DD-peptidase/beta-lactamase superfamily"/>
    <property type="match status" value="1"/>
</dbReference>
<dbReference type="RefSeq" id="XP_008099024.1">
    <property type="nucleotide sequence ID" value="XM_008100833.1"/>
</dbReference>
<dbReference type="EMBL" id="GG697386">
    <property type="protein sequence ID" value="EFQ35004.1"/>
    <property type="molecule type" value="Genomic_DNA"/>
</dbReference>
<evidence type="ECO:0000313" key="1">
    <source>
        <dbReference type="EMBL" id="EFQ35004.1"/>
    </source>
</evidence>
<dbReference type="GeneID" id="24415513"/>
<keyword evidence="2" id="KW-1185">Reference proteome</keyword>